<accession>A0A6P6YH01</accession>
<evidence type="ECO:0000256" key="13">
    <source>
        <dbReference type="SAM" id="Phobius"/>
    </source>
</evidence>
<keyword evidence="4 12" id="KW-0894">Sodium channel</keyword>
<keyword evidence="9 13" id="KW-0472">Membrane</keyword>
<evidence type="ECO:0000256" key="6">
    <source>
        <dbReference type="ARBA" id="ARBA00022989"/>
    </source>
</evidence>
<keyword evidence="14" id="KW-1185">Reference proteome</keyword>
<keyword evidence="11 12" id="KW-0407">Ion channel</keyword>
<keyword evidence="8 12" id="KW-0406">Ion transport</keyword>
<keyword evidence="7" id="KW-0915">Sodium</keyword>
<dbReference type="GO" id="GO:0005272">
    <property type="term" value="F:sodium channel activity"/>
    <property type="evidence" value="ECO:0007669"/>
    <property type="project" value="UniProtKB-KW"/>
</dbReference>
<reference evidence="15" key="1">
    <citation type="submission" date="2025-08" db="UniProtKB">
        <authorList>
            <consortium name="RefSeq"/>
        </authorList>
    </citation>
    <scope>IDENTIFICATION</scope>
    <source>
        <strain evidence="15">Airmid</strain>
    </source>
</reference>
<protein>
    <submittedName>
        <fullName evidence="15">Uncharacterized protein LOC113798232</fullName>
    </submittedName>
</protein>
<evidence type="ECO:0000256" key="9">
    <source>
        <dbReference type="ARBA" id="ARBA00023136"/>
    </source>
</evidence>
<keyword evidence="6 13" id="KW-1133">Transmembrane helix</keyword>
<feature type="non-terminal residue" evidence="15">
    <location>
        <position position="96"/>
    </location>
</feature>
<gene>
    <name evidence="15" type="primary">LOC113798232</name>
</gene>
<comment type="subcellular location">
    <subcellularLocation>
        <location evidence="1">Membrane</location>
        <topology evidence="1">Multi-pass membrane protein</topology>
    </subcellularLocation>
</comment>
<evidence type="ECO:0000256" key="5">
    <source>
        <dbReference type="ARBA" id="ARBA00022692"/>
    </source>
</evidence>
<keyword evidence="3 12" id="KW-0813">Transport</keyword>
<dbReference type="InterPro" id="IPR001873">
    <property type="entry name" value="ENaC"/>
</dbReference>
<feature type="non-terminal residue" evidence="15">
    <location>
        <position position="1"/>
    </location>
</feature>
<evidence type="ECO:0000256" key="2">
    <source>
        <dbReference type="ARBA" id="ARBA00007193"/>
    </source>
</evidence>
<name>A0A6P6YH01_DERPT</name>
<proteinExistence type="inferred from homology"/>
<evidence type="ECO:0000256" key="4">
    <source>
        <dbReference type="ARBA" id="ARBA00022461"/>
    </source>
</evidence>
<evidence type="ECO:0000256" key="8">
    <source>
        <dbReference type="ARBA" id="ARBA00023065"/>
    </source>
</evidence>
<evidence type="ECO:0000256" key="11">
    <source>
        <dbReference type="ARBA" id="ARBA00023303"/>
    </source>
</evidence>
<organism evidence="14 15">
    <name type="scientific">Dermatophagoides pteronyssinus</name>
    <name type="common">European house dust mite</name>
    <dbReference type="NCBI Taxonomy" id="6956"/>
    <lineage>
        <taxon>Eukaryota</taxon>
        <taxon>Metazoa</taxon>
        <taxon>Ecdysozoa</taxon>
        <taxon>Arthropoda</taxon>
        <taxon>Chelicerata</taxon>
        <taxon>Arachnida</taxon>
        <taxon>Acari</taxon>
        <taxon>Acariformes</taxon>
        <taxon>Sarcoptiformes</taxon>
        <taxon>Astigmata</taxon>
        <taxon>Psoroptidia</taxon>
        <taxon>Analgoidea</taxon>
        <taxon>Pyroglyphidae</taxon>
        <taxon>Dermatophagoidinae</taxon>
        <taxon>Dermatophagoides</taxon>
    </lineage>
</organism>
<evidence type="ECO:0000256" key="7">
    <source>
        <dbReference type="ARBA" id="ARBA00023053"/>
    </source>
</evidence>
<dbReference type="KEGG" id="dpte:113798232"/>
<dbReference type="AlphaFoldDB" id="A0A6P6YH01"/>
<evidence type="ECO:0000256" key="12">
    <source>
        <dbReference type="RuleBase" id="RU000679"/>
    </source>
</evidence>
<dbReference type="GO" id="GO:0016020">
    <property type="term" value="C:membrane"/>
    <property type="evidence" value="ECO:0007669"/>
    <property type="project" value="UniProtKB-SubCell"/>
</dbReference>
<evidence type="ECO:0000313" key="14">
    <source>
        <dbReference type="Proteomes" id="UP000515146"/>
    </source>
</evidence>
<dbReference type="Proteomes" id="UP000515146">
    <property type="component" value="Unplaced"/>
</dbReference>
<sequence>KSEKNKHKTYKRLIKYINYIPRIIIYTVCAYLFLYNSRSLIGRYLRYETIVMVKYQAPEKIQFPAFTICGCCIEQIIQNDTAEKISDREMKLLKQY</sequence>
<evidence type="ECO:0000256" key="1">
    <source>
        <dbReference type="ARBA" id="ARBA00004141"/>
    </source>
</evidence>
<dbReference type="InParanoid" id="A0A6P6YH01"/>
<dbReference type="Pfam" id="PF00858">
    <property type="entry name" value="ASC"/>
    <property type="match status" value="1"/>
</dbReference>
<evidence type="ECO:0000256" key="10">
    <source>
        <dbReference type="ARBA" id="ARBA00023201"/>
    </source>
</evidence>
<dbReference type="OrthoDB" id="6422108at2759"/>
<evidence type="ECO:0000256" key="3">
    <source>
        <dbReference type="ARBA" id="ARBA00022448"/>
    </source>
</evidence>
<keyword evidence="5 12" id="KW-0812">Transmembrane</keyword>
<evidence type="ECO:0000313" key="15">
    <source>
        <dbReference type="RefSeq" id="XP_027204535.1"/>
    </source>
</evidence>
<dbReference type="RefSeq" id="XP_027204535.1">
    <property type="nucleotide sequence ID" value="XM_027348734.1"/>
</dbReference>
<feature type="transmembrane region" description="Helical" evidence="13">
    <location>
        <begin position="16"/>
        <end position="35"/>
    </location>
</feature>
<comment type="similarity">
    <text evidence="2 12">Belongs to the amiloride-sensitive sodium channel (TC 1.A.6) family.</text>
</comment>
<keyword evidence="10 12" id="KW-0739">Sodium transport</keyword>